<evidence type="ECO:0000313" key="7">
    <source>
        <dbReference type="EMBL" id="OIM21839.1"/>
    </source>
</evidence>
<evidence type="ECO:0000256" key="3">
    <source>
        <dbReference type="ARBA" id="ARBA00023274"/>
    </source>
</evidence>
<dbReference type="GO" id="GO:0003735">
    <property type="term" value="F:structural constituent of ribosome"/>
    <property type="evidence" value="ECO:0007669"/>
    <property type="project" value="InterPro"/>
</dbReference>
<dbReference type="PANTHER" id="PTHR39080:SF1">
    <property type="entry name" value="LARGE RIBOSOMAL SUBUNIT PROTEIN BL28A"/>
    <property type="match status" value="1"/>
</dbReference>
<evidence type="ECO:0000313" key="8">
    <source>
        <dbReference type="EMBL" id="VDB97404.1"/>
    </source>
</evidence>
<protein>
    <recommendedName>
        <fullName evidence="4 5">Large ribosomal subunit protein bL28</fullName>
    </recommendedName>
</protein>
<dbReference type="InterPro" id="IPR037147">
    <property type="entry name" value="Ribosomal_bL28_sf"/>
</dbReference>
<dbReference type="SUPFAM" id="SSF143800">
    <property type="entry name" value="L28p-like"/>
    <property type="match status" value="1"/>
</dbReference>
<evidence type="ECO:0000256" key="2">
    <source>
        <dbReference type="ARBA" id="ARBA00022980"/>
    </source>
</evidence>
<dbReference type="Proteomes" id="UP001281024">
    <property type="component" value="Unassembled WGS sequence"/>
</dbReference>
<dbReference type="PANTHER" id="PTHR39080">
    <property type="entry name" value="50S RIBOSOMAL PROTEIN L28"/>
    <property type="match status" value="1"/>
</dbReference>
<dbReference type="NCBIfam" id="TIGR00009">
    <property type="entry name" value="L28"/>
    <property type="match status" value="1"/>
</dbReference>
<dbReference type="HAMAP" id="MF_00373">
    <property type="entry name" value="Ribosomal_bL28"/>
    <property type="match status" value="1"/>
</dbReference>
<dbReference type="Proteomes" id="UP000294726">
    <property type="component" value="Chromosome"/>
</dbReference>
<gene>
    <name evidence="5 8" type="primary">rpmB</name>
    <name evidence="7" type="ORF">ATX59_02140</name>
    <name evidence="6" type="ORF">GA838_05505</name>
    <name evidence="8" type="ORF">OENI_0408</name>
</gene>
<dbReference type="AlphaFoldDB" id="A0A6N4A8K8"/>
<dbReference type="Pfam" id="PF00830">
    <property type="entry name" value="Ribosomal_L28"/>
    <property type="match status" value="1"/>
</dbReference>
<keyword evidence="2 5" id="KW-0689">Ribosomal protein</keyword>
<evidence type="ECO:0000313" key="6">
    <source>
        <dbReference type="EMBL" id="MDV7715213.1"/>
    </source>
</evidence>
<dbReference type="Proteomes" id="UP000181728">
    <property type="component" value="Unassembled WGS sequence"/>
</dbReference>
<dbReference type="RefSeq" id="WP_032817368.1">
    <property type="nucleotide sequence ID" value="NZ_LR031358.1"/>
</dbReference>
<proteinExistence type="inferred from homology"/>
<dbReference type="EMBL" id="LR031358">
    <property type="protein sequence ID" value="VDB97404.1"/>
    <property type="molecule type" value="Genomic_DNA"/>
</dbReference>
<organism evidence="7 9">
    <name type="scientific">Oenococcus oeni</name>
    <name type="common">Leuconostoc oenos</name>
    <dbReference type="NCBI Taxonomy" id="1247"/>
    <lineage>
        <taxon>Bacteria</taxon>
        <taxon>Bacillati</taxon>
        <taxon>Bacillota</taxon>
        <taxon>Bacilli</taxon>
        <taxon>Lactobacillales</taxon>
        <taxon>Lactobacillaceae</taxon>
        <taxon>Oenococcus</taxon>
    </lineage>
</organism>
<dbReference type="EMBL" id="MLOK01000024">
    <property type="protein sequence ID" value="OIM21839.1"/>
    <property type="molecule type" value="Genomic_DNA"/>
</dbReference>
<accession>A0A6N4A8K8</accession>
<dbReference type="InterPro" id="IPR034704">
    <property type="entry name" value="Ribosomal_bL28/bL31-like_sf"/>
</dbReference>
<dbReference type="Gene3D" id="2.30.170.40">
    <property type="entry name" value="Ribosomal protein L28/L24"/>
    <property type="match status" value="1"/>
</dbReference>
<sequence length="66" mass="7323">MAKDAITGARTRFGNQRSHALNANRRSWKPNLQKVTVKINGDAAKTVYLTARTLRTGLKNGSIERV</sequence>
<dbReference type="GO" id="GO:0005840">
    <property type="term" value="C:ribosome"/>
    <property type="evidence" value="ECO:0007669"/>
    <property type="project" value="UniProtKB-KW"/>
</dbReference>
<reference evidence="6" key="3">
    <citation type="submission" date="2019-10" db="EMBL/GenBank/DDBJ databases">
        <title>Malate fermentation in French cider.</title>
        <authorList>
            <person name="Cousin F.J."/>
            <person name="Medina Fernandez S."/>
            <person name="Misery B."/>
            <person name="Laplace J.-M."/>
            <person name="Cretenet M."/>
        </authorList>
    </citation>
    <scope>NUCLEOTIDE SEQUENCE</scope>
    <source>
        <strain evidence="6">UCMA15129</strain>
    </source>
</reference>
<evidence type="ECO:0000313" key="10">
    <source>
        <dbReference type="Proteomes" id="UP000294726"/>
    </source>
</evidence>
<dbReference type="GO" id="GO:0006412">
    <property type="term" value="P:translation"/>
    <property type="evidence" value="ECO:0007669"/>
    <property type="project" value="UniProtKB-UniRule"/>
</dbReference>
<reference evidence="8 10" key="2">
    <citation type="submission" date="2018-08" db="EMBL/GenBank/DDBJ databases">
        <authorList>
            <person name="Lorentzen P. G. S. M."/>
        </authorList>
    </citation>
    <scope>NUCLEOTIDE SEQUENCE [LARGE SCALE GENOMIC DNA]</scope>
    <source>
        <strain evidence="8 10">CRBO_1381</strain>
    </source>
</reference>
<comment type="similarity">
    <text evidence="1 5">Belongs to the bacterial ribosomal protein bL28 family.</text>
</comment>
<dbReference type="InterPro" id="IPR001383">
    <property type="entry name" value="Ribosomal_bL28_bact-type"/>
</dbReference>
<evidence type="ECO:0000256" key="4">
    <source>
        <dbReference type="ARBA" id="ARBA00035174"/>
    </source>
</evidence>
<evidence type="ECO:0000256" key="1">
    <source>
        <dbReference type="ARBA" id="ARBA00008760"/>
    </source>
</evidence>
<dbReference type="InterPro" id="IPR050096">
    <property type="entry name" value="Bacterial_rp_bL28"/>
</dbReference>
<dbReference type="GO" id="GO:1990904">
    <property type="term" value="C:ribonucleoprotein complex"/>
    <property type="evidence" value="ECO:0007669"/>
    <property type="project" value="UniProtKB-KW"/>
</dbReference>
<dbReference type="InterPro" id="IPR026569">
    <property type="entry name" value="Ribosomal_bL28"/>
</dbReference>
<evidence type="ECO:0000313" key="9">
    <source>
        <dbReference type="Proteomes" id="UP000181728"/>
    </source>
</evidence>
<evidence type="ECO:0000256" key="5">
    <source>
        <dbReference type="HAMAP-Rule" id="MF_00373"/>
    </source>
</evidence>
<keyword evidence="3 5" id="KW-0687">Ribonucleoprotein</keyword>
<name>A0A6N4A8K8_OENOE</name>
<dbReference type="EMBL" id="WERV01000003">
    <property type="protein sequence ID" value="MDV7715213.1"/>
    <property type="molecule type" value="Genomic_DNA"/>
</dbReference>
<reference evidence="7 9" key="1">
    <citation type="journal article" date="2016" name="BMC Genomics">
        <title>Consensus pan-genome assembly of the specialised wine bacterium Oenococcus oeni.</title>
        <authorList>
            <person name="Sternes P.R."/>
            <person name="Borneman A.R."/>
        </authorList>
    </citation>
    <scope>NUCLEOTIDE SEQUENCE [LARGE SCALE GENOMIC DNA]</scope>
    <source>
        <strain evidence="7 9">AWRIB661</strain>
    </source>
</reference>